<sequence>MPGTSGQAQGGRPEGARAAGDGAVEDALTPDGRSTRWADHRVARRTELVHAARRAVHRHGPDVSMDEIATTAGTSKSIVYRYFVDKPGLQRAVGEAVVAQMHTAMDEAARLAETPREALRGVVDVYLEMAEASPNVYWFVTRPVTEDASVPLGHFLDQVAGLIARPFARVAAVEAPAGFADVWATGAVGFVRGVGEWWLQHRTDPDAPSREVLTERVTSWLWTGPVSGLARTRPESPMTGQITSETSSETTSETSS</sequence>
<dbReference type="PANTHER" id="PTHR30055:SF160">
    <property type="entry name" value="TRANSCRIPTIONAL REGULATORY PROTEIN (PROBABLY ASNC-FAMILY)-RELATED"/>
    <property type="match status" value="1"/>
</dbReference>
<keyword evidence="6" id="KW-1185">Reference proteome</keyword>
<dbReference type="InterPro" id="IPR001647">
    <property type="entry name" value="HTH_TetR"/>
</dbReference>
<dbReference type="Pfam" id="PF19344">
    <property type="entry name" value="TetR_C_32"/>
    <property type="match status" value="1"/>
</dbReference>
<evidence type="ECO:0000256" key="3">
    <source>
        <dbReference type="SAM" id="MobiDB-lite"/>
    </source>
</evidence>
<dbReference type="InterPro" id="IPR036271">
    <property type="entry name" value="Tet_transcr_reg_TetR-rel_C_sf"/>
</dbReference>
<dbReference type="AlphaFoldDB" id="A0A511YYS7"/>
<evidence type="ECO:0000256" key="2">
    <source>
        <dbReference type="PROSITE-ProRule" id="PRU00335"/>
    </source>
</evidence>
<reference evidence="5 6" key="1">
    <citation type="submission" date="2019-07" db="EMBL/GenBank/DDBJ databases">
        <title>Whole genome shotgun sequence of Actinotalea fermentans NBRC 105374.</title>
        <authorList>
            <person name="Hosoyama A."/>
            <person name="Uohara A."/>
            <person name="Ohji S."/>
            <person name="Ichikawa N."/>
        </authorList>
    </citation>
    <scope>NUCLEOTIDE SEQUENCE [LARGE SCALE GENOMIC DNA]</scope>
    <source>
        <strain evidence="5 6">NBRC 105374</strain>
    </source>
</reference>
<feature type="region of interest" description="Disordered" evidence="3">
    <location>
        <begin position="1"/>
        <end position="36"/>
    </location>
</feature>
<dbReference type="InterPro" id="IPR009057">
    <property type="entry name" value="Homeodomain-like_sf"/>
</dbReference>
<dbReference type="InterPro" id="IPR045823">
    <property type="entry name" value="TetR_C_32"/>
</dbReference>
<keyword evidence="1 2" id="KW-0238">DNA-binding</keyword>
<feature type="region of interest" description="Disordered" evidence="3">
    <location>
        <begin position="230"/>
        <end position="256"/>
    </location>
</feature>
<dbReference type="EMBL" id="BJYK01000006">
    <property type="protein sequence ID" value="GEN80342.1"/>
    <property type="molecule type" value="Genomic_DNA"/>
</dbReference>
<gene>
    <name evidence="5" type="ORF">AFE02nite_20760</name>
</gene>
<evidence type="ECO:0000313" key="6">
    <source>
        <dbReference type="Proteomes" id="UP000321484"/>
    </source>
</evidence>
<name>A0A511YYS7_9CELL</name>
<organism evidence="5 6">
    <name type="scientific">Actinotalea fermentans</name>
    <dbReference type="NCBI Taxonomy" id="43671"/>
    <lineage>
        <taxon>Bacteria</taxon>
        <taxon>Bacillati</taxon>
        <taxon>Actinomycetota</taxon>
        <taxon>Actinomycetes</taxon>
        <taxon>Micrococcales</taxon>
        <taxon>Cellulomonadaceae</taxon>
        <taxon>Actinotalea</taxon>
    </lineage>
</organism>
<dbReference type="SUPFAM" id="SSF46689">
    <property type="entry name" value="Homeodomain-like"/>
    <property type="match status" value="1"/>
</dbReference>
<dbReference type="PANTHER" id="PTHR30055">
    <property type="entry name" value="HTH-TYPE TRANSCRIPTIONAL REGULATOR RUTR"/>
    <property type="match status" value="1"/>
</dbReference>
<dbReference type="GO" id="GO:0003700">
    <property type="term" value="F:DNA-binding transcription factor activity"/>
    <property type="evidence" value="ECO:0007669"/>
    <property type="project" value="TreeGrafter"/>
</dbReference>
<dbReference type="GO" id="GO:0000976">
    <property type="term" value="F:transcription cis-regulatory region binding"/>
    <property type="evidence" value="ECO:0007669"/>
    <property type="project" value="TreeGrafter"/>
</dbReference>
<evidence type="ECO:0000259" key="4">
    <source>
        <dbReference type="PROSITE" id="PS50977"/>
    </source>
</evidence>
<dbReference type="InterPro" id="IPR050109">
    <property type="entry name" value="HTH-type_TetR-like_transc_reg"/>
</dbReference>
<comment type="caution">
    <text evidence="5">The sequence shown here is derived from an EMBL/GenBank/DDBJ whole genome shotgun (WGS) entry which is preliminary data.</text>
</comment>
<dbReference type="PROSITE" id="PS50977">
    <property type="entry name" value="HTH_TETR_2"/>
    <property type="match status" value="1"/>
</dbReference>
<dbReference type="Proteomes" id="UP000321484">
    <property type="component" value="Unassembled WGS sequence"/>
</dbReference>
<dbReference type="Gene3D" id="1.10.357.10">
    <property type="entry name" value="Tetracycline Repressor, domain 2"/>
    <property type="match status" value="1"/>
</dbReference>
<proteinExistence type="predicted"/>
<accession>A0A511YYS7</accession>
<feature type="domain" description="HTH tetR-type" evidence="4">
    <location>
        <begin position="42"/>
        <end position="101"/>
    </location>
</feature>
<evidence type="ECO:0000256" key="1">
    <source>
        <dbReference type="ARBA" id="ARBA00023125"/>
    </source>
</evidence>
<dbReference type="Pfam" id="PF00440">
    <property type="entry name" value="TetR_N"/>
    <property type="match status" value="1"/>
</dbReference>
<feature type="DNA-binding region" description="H-T-H motif" evidence="2">
    <location>
        <begin position="64"/>
        <end position="83"/>
    </location>
</feature>
<dbReference type="SUPFAM" id="SSF48498">
    <property type="entry name" value="Tetracyclin repressor-like, C-terminal domain"/>
    <property type="match status" value="1"/>
</dbReference>
<feature type="compositionally biased region" description="Low complexity" evidence="3">
    <location>
        <begin position="243"/>
        <end position="256"/>
    </location>
</feature>
<protein>
    <recommendedName>
        <fullName evidence="4">HTH tetR-type domain-containing protein</fullName>
    </recommendedName>
</protein>
<evidence type="ECO:0000313" key="5">
    <source>
        <dbReference type="EMBL" id="GEN80342.1"/>
    </source>
</evidence>